<dbReference type="Gene3D" id="1.10.260.40">
    <property type="entry name" value="lambda repressor-like DNA-binding domains"/>
    <property type="match status" value="1"/>
</dbReference>
<dbReference type="PANTHER" id="PTHR40661">
    <property type="match status" value="1"/>
</dbReference>
<keyword evidence="2" id="KW-0238">DNA-binding</keyword>
<accession>A0A8G2BWF4</accession>
<keyword evidence="1" id="KW-0805">Transcription regulation</keyword>
<evidence type="ECO:0000256" key="3">
    <source>
        <dbReference type="ARBA" id="ARBA00023163"/>
    </source>
</evidence>
<evidence type="ECO:0000259" key="5">
    <source>
        <dbReference type="Pfam" id="PF07022"/>
    </source>
</evidence>
<dbReference type="Gene3D" id="2.10.109.10">
    <property type="entry name" value="Umud Fragment, subunit A"/>
    <property type="match status" value="1"/>
</dbReference>
<evidence type="ECO:0000256" key="1">
    <source>
        <dbReference type="ARBA" id="ARBA00023015"/>
    </source>
</evidence>
<evidence type="ECO:0000313" key="7">
    <source>
        <dbReference type="Proteomes" id="UP000236725"/>
    </source>
</evidence>
<dbReference type="PANTHER" id="PTHR40661:SF3">
    <property type="entry name" value="FELS-1 PROPHAGE TRANSCRIPTIONAL REGULATOR"/>
    <property type="match status" value="1"/>
</dbReference>
<dbReference type="GO" id="GO:0003677">
    <property type="term" value="F:DNA binding"/>
    <property type="evidence" value="ECO:0007669"/>
    <property type="project" value="UniProtKB-KW"/>
</dbReference>
<dbReference type="AlphaFoldDB" id="A0A8G2BWF4"/>
<evidence type="ECO:0000259" key="4">
    <source>
        <dbReference type="Pfam" id="PF00717"/>
    </source>
</evidence>
<evidence type="ECO:0000256" key="2">
    <source>
        <dbReference type="ARBA" id="ARBA00023125"/>
    </source>
</evidence>
<evidence type="ECO:0000313" key="6">
    <source>
        <dbReference type="EMBL" id="SEF87019.1"/>
    </source>
</evidence>
<comment type="caution">
    <text evidence="6">The sequence shown here is derived from an EMBL/GenBank/DDBJ whole genome shotgun (WGS) entry which is preliminary data.</text>
</comment>
<feature type="domain" description="Peptidase S24/S26A/S26B/S26C" evidence="4">
    <location>
        <begin position="96"/>
        <end position="204"/>
    </location>
</feature>
<dbReference type="Pfam" id="PF07022">
    <property type="entry name" value="Phage_CI_repr"/>
    <property type="match status" value="1"/>
</dbReference>
<keyword evidence="3" id="KW-0804">Transcription</keyword>
<feature type="domain" description="Bacteriophage CI repressor N-terminal" evidence="5">
    <location>
        <begin position="9"/>
        <end position="64"/>
    </location>
</feature>
<dbReference type="CDD" id="cd06529">
    <property type="entry name" value="S24_LexA-like"/>
    <property type="match status" value="1"/>
</dbReference>
<dbReference type="Proteomes" id="UP000236725">
    <property type="component" value="Unassembled WGS sequence"/>
</dbReference>
<protein>
    <submittedName>
        <fullName evidence="6">Peptidase S24-like</fullName>
    </submittedName>
</protein>
<gene>
    <name evidence="6" type="ORF">SAMN05444001_108143</name>
</gene>
<proteinExistence type="predicted"/>
<dbReference type="Pfam" id="PF00717">
    <property type="entry name" value="Peptidase_S24"/>
    <property type="match status" value="1"/>
</dbReference>
<organism evidence="6 7">
    <name type="scientific">Parabacteroides chinchillae</name>
    <dbReference type="NCBI Taxonomy" id="871327"/>
    <lineage>
        <taxon>Bacteria</taxon>
        <taxon>Pseudomonadati</taxon>
        <taxon>Bacteroidota</taxon>
        <taxon>Bacteroidia</taxon>
        <taxon>Bacteroidales</taxon>
        <taxon>Tannerellaceae</taxon>
        <taxon>Parabacteroides</taxon>
    </lineage>
</organism>
<name>A0A8G2BWF4_9BACT</name>
<dbReference type="InterPro" id="IPR010744">
    <property type="entry name" value="Phage_CI_N"/>
</dbReference>
<sequence>MGSFFNKGDVLNRIKERYSLKNNADLARFLGVAPNTITNWYNRGTFDIDLIYTKCEGIDFNWLFKGGSIIPSENAKANNAPLISLVSNYEDLTRIPIVDISVAAGSGYINSDYIEEVECISMPSTMIKDGKQYLCVRVKGQSMVPSIMDGGYLIIRLLDRSEWESIRDNYVYVVSDTEGKAYVKRLKNRLRQHGFIVCMSDNVEKQHYPNFNLYQEELNTIWYAEWYFSAKIPNIQETYYHKQAELEDRIDELALQYQQLSKAINIHNS</sequence>
<dbReference type="GO" id="GO:0045892">
    <property type="term" value="P:negative regulation of DNA-templated transcription"/>
    <property type="evidence" value="ECO:0007669"/>
    <property type="project" value="InterPro"/>
</dbReference>
<dbReference type="InterPro" id="IPR036286">
    <property type="entry name" value="LexA/Signal_pep-like_sf"/>
</dbReference>
<dbReference type="EMBL" id="FNVS01000008">
    <property type="protein sequence ID" value="SEF87019.1"/>
    <property type="molecule type" value="Genomic_DNA"/>
</dbReference>
<dbReference type="SUPFAM" id="SSF51306">
    <property type="entry name" value="LexA/Signal peptidase"/>
    <property type="match status" value="1"/>
</dbReference>
<dbReference type="InterPro" id="IPR039418">
    <property type="entry name" value="LexA-like"/>
</dbReference>
<dbReference type="InterPro" id="IPR010982">
    <property type="entry name" value="Lambda_DNA-bd_dom_sf"/>
</dbReference>
<dbReference type="RefSeq" id="WP_103983332.1">
    <property type="nucleotide sequence ID" value="NZ_FNVS01000008.1"/>
</dbReference>
<reference evidence="6 7" key="1">
    <citation type="submission" date="2016-10" db="EMBL/GenBank/DDBJ databases">
        <authorList>
            <person name="Varghese N."/>
            <person name="Submissions S."/>
        </authorList>
    </citation>
    <scope>NUCLEOTIDE SEQUENCE [LARGE SCALE GENOMIC DNA]</scope>
    <source>
        <strain evidence="6 7">DSM 29073</strain>
    </source>
</reference>
<dbReference type="InterPro" id="IPR015927">
    <property type="entry name" value="Peptidase_S24_S26A/B/C"/>
</dbReference>
<keyword evidence="7" id="KW-1185">Reference proteome</keyword>